<dbReference type="KEGG" id="ari:UM93_16005"/>
<feature type="region of interest" description="Disordered" evidence="3">
    <location>
        <begin position="42"/>
        <end position="76"/>
    </location>
</feature>
<dbReference type="InterPro" id="IPR000026">
    <property type="entry name" value="N1-like"/>
</dbReference>
<gene>
    <name evidence="4" type="ORF">UM93_16005</name>
</gene>
<dbReference type="EMBL" id="CP011005">
    <property type="protein sequence ID" value="AJT43206.1"/>
    <property type="molecule type" value="Genomic_DNA"/>
</dbReference>
<keyword evidence="2" id="KW-0378">Hydrolase</keyword>
<dbReference type="PATRIC" id="fig|1618207.4.peg.3257"/>
<dbReference type="SUPFAM" id="SSF53933">
    <property type="entry name" value="Microbial ribonucleases"/>
    <property type="match status" value="1"/>
</dbReference>
<sequence length="162" mass="17447">MRTAAARRKQLAGLIAALIVLALIIGGTLLYNRLTAGSSASAEQTQSQSSNAKKSTAKPSSQQASNPSKLPTLKASALPKEAQQTLALIAKGGPYPYDRDGINFGNFEGVLPKQRSGYYREYTVKTPGESDRGARRIIVGGKGEKYYTDDHYDSFSFILEGQ</sequence>
<accession>A0A0D4C499</accession>
<reference evidence="4 5" key="1">
    <citation type="journal article" date="2015" name="Genome Announc.">
        <title>Complete Genome Sequencing of Protease-Producing Novel Arthrobacter sp. Strain IHBB 11108 Using PacBio Single-Molecule Real-Time Sequencing Technology.</title>
        <authorList>
            <person name="Kiran S."/>
            <person name="Swarnkar M.K."/>
            <person name="Pal M."/>
            <person name="Thakur R."/>
            <person name="Tewari R."/>
            <person name="Singh A.K."/>
            <person name="Gulati A."/>
        </authorList>
    </citation>
    <scope>NUCLEOTIDE SEQUENCE [LARGE SCALE GENOMIC DNA]</scope>
    <source>
        <strain evidence="4 5">IHBB 11108</strain>
    </source>
</reference>
<dbReference type="CDD" id="cd00607">
    <property type="entry name" value="RNase_Sa"/>
    <property type="match status" value="1"/>
</dbReference>
<dbReference type="Proteomes" id="UP000061839">
    <property type="component" value="Chromosome"/>
</dbReference>
<dbReference type="AlphaFoldDB" id="A0A0D4C499"/>
<evidence type="ECO:0000256" key="1">
    <source>
        <dbReference type="ARBA" id="ARBA00022722"/>
    </source>
</evidence>
<evidence type="ECO:0000313" key="5">
    <source>
        <dbReference type="Proteomes" id="UP000061839"/>
    </source>
</evidence>
<proteinExistence type="predicted"/>
<dbReference type="GO" id="GO:0004521">
    <property type="term" value="F:RNA endonuclease activity"/>
    <property type="evidence" value="ECO:0007669"/>
    <property type="project" value="InterPro"/>
</dbReference>
<dbReference type="GO" id="GO:0016787">
    <property type="term" value="F:hydrolase activity"/>
    <property type="evidence" value="ECO:0007669"/>
    <property type="project" value="UniProtKB-KW"/>
</dbReference>
<name>A0A0D4C499_9MICC</name>
<evidence type="ECO:0000256" key="2">
    <source>
        <dbReference type="ARBA" id="ARBA00022801"/>
    </source>
</evidence>
<dbReference type="HOGENOM" id="CLU_112496_1_0_11"/>
<dbReference type="Pfam" id="PF00545">
    <property type="entry name" value="Ribonuclease"/>
    <property type="match status" value="1"/>
</dbReference>
<keyword evidence="5" id="KW-1185">Reference proteome</keyword>
<dbReference type="STRING" id="1618207.UM93_16005"/>
<feature type="compositionally biased region" description="Polar residues" evidence="3">
    <location>
        <begin position="51"/>
        <end position="69"/>
    </location>
</feature>
<evidence type="ECO:0000313" key="4">
    <source>
        <dbReference type="EMBL" id="AJT43206.1"/>
    </source>
</evidence>
<dbReference type="InterPro" id="IPR016191">
    <property type="entry name" value="Ribonuclease/ribotoxin"/>
</dbReference>
<keyword evidence="1" id="KW-0540">Nuclease</keyword>
<evidence type="ECO:0000256" key="3">
    <source>
        <dbReference type="SAM" id="MobiDB-lite"/>
    </source>
</evidence>
<organism evidence="4 5">
    <name type="scientific">Psychromicrobium lacuslunae</name>
    <dbReference type="NCBI Taxonomy" id="1618207"/>
    <lineage>
        <taxon>Bacteria</taxon>
        <taxon>Bacillati</taxon>
        <taxon>Actinomycetota</taxon>
        <taxon>Actinomycetes</taxon>
        <taxon>Micrococcales</taxon>
        <taxon>Micrococcaceae</taxon>
        <taxon>Psychromicrobium</taxon>
    </lineage>
</organism>
<protein>
    <submittedName>
        <fullName evidence="4">Ribonuclease</fullName>
    </submittedName>
</protein>
<dbReference type="GO" id="GO:0003723">
    <property type="term" value="F:RNA binding"/>
    <property type="evidence" value="ECO:0007669"/>
    <property type="project" value="InterPro"/>
</dbReference>
<dbReference type="Gene3D" id="3.10.450.30">
    <property type="entry name" value="Microbial ribonucleases"/>
    <property type="match status" value="1"/>
</dbReference>